<sequence length="82" mass="9269">MSNDQSLPSRKEYHSRKKRSANKSNQEATEGAPKKRKASLSQWLLGLFLLLIIAAFTLKLWLPQLTKPLPEDGDSHSVHIES</sequence>
<feature type="region of interest" description="Disordered" evidence="1">
    <location>
        <begin position="1"/>
        <end position="36"/>
    </location>
</feature>
<keyword evidence="2" id="KW-0472">Membrane</keyword>
<keyword evidence="4" id="KW-1185">Reference proteome</keyword>
<dbReference type="RefSeq" id="WP_007200753.1">
    <property type="nucleotide sequence ID" value="NZ_AKKV01000020.1"/>
</dbReference>
<proteinExistence type="predicted"/>
<gene>
    <name evidence="3" type="ORF">A374_03269</name>
</gene>
<protein>
    <submittedName>
        <fullName evidence="3">Uncharacterized protein</fullName>
    </submittedName>
</protein>
<evidence type="ECO:0000313" key="3">
    <source>
        <dbReference type="EMBL" id="EIT86558.1"/>
    </source>
</evidence>
<dbReference type="PATRIC" id="fig|1196324.3.peg.662"/>
<evidence type="ECO:0000256" key="1">
    <source>
        <dbReference type="SAM" id="MobiDB-lite"/>
    </source>
</evidence>
<evidence type="ECO:0000256" key="2">
    <source>
        <dbReference type="SAM" id="Phobius"/>
    </source>
</evidence>
<dbReference type="AlphaFoldDB" id="I8UIB3"/>
<reference evidence="3 4" key="1">
    <citation type="journal article" date="2012" name="J. Bacteriol.">
        <title>Genome of Bacillus macauensis ZFHKF-1, a Long-Chain-Forming Bacterium.</title>
        <authorList>
            <person name="Cai L."/>
            <person name="Zhang T."/>
        </authorList>
    </citation>
    <scope>NUCLEOTIDE SEQUENCE [LARGE SCALE GENOMIC DNA]</scope>
    <source>
        <strain evidence="3 4">ZFHKF-1</strain>
    </source>
</reference>
<dbReference type="Proteomes" id="UP000004080">
    <property type="component" value="Unassembled WGS sequence"/>
</dbReference>
<comment type="caution">
    <text evidence="3">The sequence shown here is derived from an EMBL/GenBank/DDBJ whole genome shotgun (WGS) entry which is preliminary data.</text>
</comment>
<evidence type="ECO:0000313" key="4">
    <source>
        <dbReference type="Proteomes" id="UP000004080"/>
    </source>
</evidence>
<accession>I8UIB3</accession>
<dbReference type="STRING" id="1196324.A374_03269"/>
<organism evidence="3 4">
    <name type="scientific">Fictibacillus macauensis ZFHKF-1</name>
    <dbReference type="NCBI Taxonomy" id="1196324"/>
    <lineage>
        <taxon>Bacteria</taxon>
        <taxon>Bacillati</taxon>
        <taxon>Bacillota</taxon>
        <taxon>Bacilli</taxon>
        <taxon>Bacillales</taxon>
        <taxon>Fictibacillaceae</taxon>
        <taxon>Fictibacillus</taxon>
    </lineage>
</organism>
<keyword evidence="2" id="KW-0812">Transmembrane</keyword>
<dbReference type="EMBL" id="AKKV01000020">
    <property type="protein sequence ID" value="EIT86558.1"/>
    <property type="molecule type" value="Genomic_DNA"/>
</dbReference>
<feature type="transmembrane region" description="Helical" evidence="2">
    <location>
        <begin position="43"/>
        <end position="62"/>
    </location>
</feature>
<name>I8UIB3_9BACL</name>
<keyword evidence="2" id="KW-1133">Transmembrane helix</keyword>